<dbReference type="InParanoid" id="E4Y2Y2"/>
<dbReference type="PANTHER" id="PTHR10983:SF16">
    <property type="entry name" value="LYSOCARDIOLIPIN ACYLTRANSFERASE 1"/>
    <property type="match status" value="1"/>
</dbReference>
<keyword evidence="4" id="KW-0012">Acyltransferase</keyword>
<sequence length="376" mass="44514">MAEKYAEMDHKRIRETGDGPMRSKSHPKDRQFREGDGFQCCSCAHWNHRLLFIFFKFVQVTWNQCVVLGLRCIHNCSYRHYGETFRSEDKKILVLANHRTRMDWLIILNFLYNQGKIGGLRFSLKAPLRFVPGVGWFLSLACHVFLKRRFEDDREHILDCLELYSKTMDNVCFYFFPEGTVYWPDMIRKSNSFAKKAGTEPLNHLLLPRTTGFKFLMDNEDHFFDAIYDITTSYEEHVPQHEPALFTGCMPTITNVVLKRHEVKSAKNNPEKFLESIWREKDEMLDAHFADKSFYEEKIGAQPYSTSILKNAAKLFGVIFWCWRTYVHITNFWSFLPYFIFAIACVIFAQNKFFSLSYCLTFVLKAQGFLRWKKIQ</sequence>
<feature type="transmembrane region" description="Helical" evidence="5">
    <location>
        <begin position="335"/>
        <end position="364"/>
    </location>
</feature>
<dbReference type="Proteomes" id="UP000001307">
    <property type="component" value="Unassembled WGS sequence"/>
</dbReference>
<keyword evidence="2" id="KW-0808">Transferase</keyword>
<dbReference type="SUPFAM" id="SSF69593">
    <property type="entry name" value="Glycerol-3-phosphate (1)-acyltransferase"/>
    <property type="match status" value="1"/>
</dbReference>
<dbReference type="CDD" id="cd07990">
    <property type="entry name" value="LPLAT_LCLAT1-like"/>
    <property type="match status" value="1"/>
</dbReference>
<keyword evidence="5" id="KW-0472">Membrane</keyword>
<evidence type="ECO:0000259" key="6">
    <source>
        <dbReference type="SMART" id="SM00563"/>
    </source>
</evidence>
<evidence type="ECO:0000256" key="2">
    <source>
        <dbReference type="ARBA" id="ARBA00022679"/>
    </source>
</evidence>
<dbReference type="GO" id="GO:0036149">
    <property type="term" value="P:phosphatidylinositol acyl-chain remodeling"/>
    <property type="evidence" value="ECO:0007669"/>
    <property type="project" value="TreeGrafter"/>
</dbReference>
<feature type="domain" description="Phospholipid/glycerol acyltransferase" evidence="6">
    <location>
        <begin position="92"/>
        <end position="214"/>
    </location>
</feature>
<dbReference type="AlphaFoldDB" id="E4Y2Y2"/>
<organism evidence="7">
    <name type="scientific">Oikopleura dioica</name>
    <name type="common">Tunicate</name>
    <dbReference type="NCBI Taxonomy" id="34765"/>
    <lineage>
        <taxon>Eukaryota</taxon>
        <taxon>Metazoa</taxon>
        <taxon>Chordata</taxon>
        <taxon>Tunicata</taxon>
        <taxon>Appendicularia</taxon>
        <taxon>Copelata</taxon>
        <taxon>Oikopleuridae</taxon>
        <taxon>Oikopleura</taxon>
    </lineage>
</organism>
<evidence type="ECO:0000256" key="4">
    <source>
        <dbReference type="ARBA" id="ARBA00023315"/>
    </source>
</evidence>
<name>E4Y2Y2_OIKDI</name>
<dbReference type="GO" id="GO:0016746">
    <property type="term" value="F:acyltransferase activity"/>
    <property type="evidence" value="ECO:0007669"/>
    <property type="project" value="UniProtKB-KW"/>
</dbReference>
<reference evidence="7" key="1">
    <citation type="journal article" date="2010" name="Science">
        <title>Plasticity of animal genome architecture unmasked by rapid evolution of a pelagic tunicate.</title>
        <authorList>
            <person name="Denoeud F."/>
            <person name="Henriet S."/>
            <person name="Mungpakdee S."/>
            <person name="Aury J.M."/>
            <person name="Da Silva C."/>
            <person name="Brinkmann H."/>
            <person name="Mikhaleva J."/>
            <person name="Olsen L.C."/>
            <person name="Jubin C."/>
            <person name="Canestro C."/>
            <person name="Bouquet J.M."/>
            <person name="Danks G."/>
            <person name="Poulain J."/>
            <person name="Campsteijn C."/>
            <person name="Adamski M."/>
            <person name="Cross I."/>
            <person name="Yadetie F."/>
            <person name="Muffato M."/>
            <person name="Louis A."/>
            <person name="Butcher S."/>
            <person name="Tsagkogeorga G."/>
            <person name="Konrad A."/>
            <person name="Singh S."/>
            <person name="Jensen M.F."/>
            <person name="Cong E.H."/>
            <person name="Eikeseth-Otteraa H."/>
            <person name="Noel B."/>
            <person name="Anthouard V."/>
            <person name="Porcel B.M."/>
            <person name="Kachouri-Lafond R."/>
            <person name="Nishino A."/>
            <person name="Ugolini M."/>
            <person name="Chourrout P."/>
            <person name="Nishida H."/>
            <person name="Aasland R."/>
            <person name="Huzurbazar S."/>
            <person name="Westhof E."/>
            <person name="Delsuc F."/>
            <person name="Lehrach H."/>
            <person name="Reinhardt R."/>
            <person name="Weissenbach J."/>
            <person name="Roy S.W."/>
            <person name="Artiguenave F."/>
            <person name="Postlethwait J.H."/>
            <person name="Manak J.R."/>
            <person name="Thompson E.M."/>
            <person name="Jaillon O."/>
            <person name="Du Pasquier L."/>
            <person name="Boudinot P."/>
            <person name="Liberles D.A."/>
            <person name="Volff J.N."/>
            <person name="Philippe H."/>
            <person name="Lenhard B."/>
            <person name="Roest Crollius H."/>
            <person name="Wincker P."/>
            <person name="Chourrout D."/>
        </authorList>
    </citation>
    <scope>NUCLEOTIDE SEQUENCE [LARGE SCALE GENOMIC DNA]</scope>
</reference>
<comment type="similarity">
    <text evidence="1">Belongs to the 1-acyl-sn-glycerol-3-phosphate acyltransferase family.</text>
</comment>
<evidence type="ECO:0000256" key="5">
    <source>
        <dbReference type="SAM" id="Phobius"/>
    </source>
</evidence>
<dbReference type="InterPro" id="IPR032098">
    <property type="entry name" value="Acyltransf_C"/>
</dbReference>
<accession>E4Y2Y2</accession>
<dbReference type="EMBL" id="FN653968">
    <property type="protein sequence ID" value="CBY16209.1"/>
    <property type="molecule type" value="Genomic_DNA"/>
</dbReference>
<dbReference type="OrthoDB" id="189226at2759"/>
<dbReference type="SMART" id="SM00563">
    <property type="entry name" value="PlsC"/>
    <property type="match status" value="1"/>
</dbReference>
<dbReference type="GO" id="GO:0005783">
    <property type="term" value="C:endoplasmic reticulum"/>
    <property type="evidence" value="ECO:0007669"/>
    <property type="project" value="TreeGrafter"/>
</dbReference>
<gene>
    <name evidence="7" type="ORF">GSOID_T00016548001</name>
</gene>
<evidence type="ECO:0000313" key="7">
    <source>
        <dbReference type="EMBL" id="CBY16209.1"/>
    </source>
</evidence>
<evidence type="ECO:0000256" key="1">
    <source>
        <dbReference type="ARBA" id="ARBA00008655"/>
    </source>
</evidence>
<keyword evidence="5" id="KW-1133">Transmembrane helix</keyword>
<dbReference type="PANTHER" id="PTHR10983">
    <property type="entry name" value="1-ACYLGLYCEROL-3-PHOSPHATE ACYLTRANSFERASE-RELATED"/>
    <property type="match status" value="1"/>
</dbReference>
<keyword evidence="8" id="KW-1185">Reference proteome</keyword>
<keyword evidence="5" id="KW-0812">Transmembrane</keyword>
<protein>
    <recommendedName>
        <fullName evidence="6">Phospholipid/glycerol acyltransferase domain-containing protein</fullName>
    </recommendedName>
</protein>
<dbReference type="Pfam" id="PF01553">
    <property type="entry name" value="Acyltransferase"/>
    <property type="match status" value="1"/>
</dbReference>
<proteinExistence type="inferred from homology"/>
<keyword evidence="3" id="KW-0443">Lipid metabolism</keyword>
<dbReference type="Pfam" id="PF16076">
    <property type="entry name" value="Acyltransf_C"/>
    <property type="match status" value="1"/>
</dbReference>
<evidence type="ECO:0000256" key="3">
    <source>
        <dbReference type="ARBA" id="ARBA00023264"/>
    </source>
</evidence>
<dbReference type="InterPro" id="IPR002123">
    <property type="entry name" value="Plipid/glycerol_acylTrfase"/>
</dbReference>
<keyword evidence="3" id="KW-1208">Phospholipid metabolism</keyword>
<evidence type="ECO:0000313" key="8">
    <source>
        <dbReference type="Proteomes" id="UP000001307"/>
    </source>
</evidence>